<dbReference type="CDD" id="cd03443">
    <property type="entry name" value="PaaI_thioesterase"/>
    <property type="match status" value="1"/>
</dbReference>
<sequence>MSNDQSPSPADLGREFSRRDGFMRHLGIDLVNIGTGTSELRMQVQSFHINFNRTCHGGALFALADSAFGLASNSQGVLSAGIDTHMTYQAAVSEGETLTAKAWETSRSRRIAMYRVDVSNSQGNLVAGFTGTVYITGKINNG</sequence>
<evidence type="ECO:0000313" key="4">
    <source>
        <dbReference type="Proteomes" id="UP001320899"/>
    </source>
</evidence>
<organism evidence="3 4">
    <name type="scientific">Ruegeria aquimaris</name>
    <dbReference type="NCBI Taxonomy" id="2984333"/>
    <lineage>
        <taxon>Bacteria</taxon>
        <taxon>Pseudomonadati</taxon>
        <taxon>Pseudomonadota</taxon>
        <taxon>Alphaproteobacteria</taxon>
        <taxon>Rhodobacterales</taxon>
        <taxon>Roseobacteraceae</taxon>
        <taxon>Ruegeria</taxon>
    </lineage>
</organism>
<keyword evidence="1" id="KW-0378">Hydrolase</keyword>
<dbReference type="PANTHER" id="PTHR42856:SF1">
    <property type="entry name" value="ACYL-COENZYME A THIOESTERASE PAAI"/>
    <property type="match status" value="1"/>
</dbReference>
<dbReference type="InterPro" id="IPR052723">
    <property type="entry name" value="Acyl-CoA_thioesterase_PaaI"/>
</dbReference>
<accession>A0ABT3AP91</accession>
<name>A0ABT3AP91_9RHOB</name>
<comment type="caution">
    <text evidence="3">The sequence shown here is derived from an EMBL/GenBank/DDBJ whole genome shotgun (WGS) entry which is preliminary data.</text>
</comment>
<evidence type="ECO:0000256" key="1">
    <source>
        <dbReference type="ARBA" id="ARBA00022801"/>
    </source>
</evidence>
<feature type="domain" description="Thioesterase" evidence="2">
    <location>
        <begin position="54"/>
        <end position="126"/>
    </location>
</feature>
<dbReference type="InterPro" id="IPR029069">
    <property type="entry name" value="HotDog_dom_sf"/>
</dbReference>
<dbReference type="NCBIfam" id="TIGR00369">
    <property type="entry name" value="unchar_dom_1"/>
    <property type="match status" value="1"/>
</dbReference>
<dbReference type="Proteomes" id="UP001320899">
    <property type="component" value="Unassembled WGS sequence"/>
</dbReference>
<gene>
    <name evidence="3" type="ORF">OE747_19320</name>
</gene>
<proteinExistence type="predicted"/>
<dbReference type="RefSeq" id="WP_263830149.1">
    <property type="nucleotide sequence ID" value="NZ_JAOWLB010000018.1"/>
</dbReference>
<protein>
    <submittedName>
        <fullName evidence="3">Hotdog fold thioesterase</fullName>
    </submittedName>
</protein>
<keyword evidence="4" id="KW-1185">Reference proteome</keyword>
<evidence type="ECO:0000313" key="3">
    <source>
        <dbReference type="EMBL" id="MCV2890494.1"/>
    </source>
</evidence>
<evidence type="ECO:0000259" key="2">
    <source>
        <dbReference type="Pfam" id="PF03061"/>
    </source>
</evidence>
<dbReference type="PANTHER" id="PTHR42856">
    <property type="entry name" value="ACYL-COENZYME A THIOESTERASE PAAI"/>
    <property type="match status" value="1"/>
</dbReference>
<reference evidence="3 4" key="1">
    <citation type="submission" date="2022-10" db="EMBL/GenBank/DDBJ databases">
        <title>Ruegeria sp. nov., isolated from ocean surface sediments.</title>
        <authorList>
            <person name="He W."/>
            <person name="Xue H.-P."/>
            <person name="Zhang D.-F."/>
        </authorList>
    </citation>
    <scope>NUCLEOTIDE SEQUENCE [LARGE SCALE GENOMIC DNA]</scope>
    <source>
        <strain evidence="3 4">XHP0148</strain>
    </source>
</reference>
<dbReference type="InterPro" id="IPR006683">
    <property type="entry name" value="Thioestr_dom"/>
</dbReference>
<dbReference type="Gene3D" id="3.10.129.10">
    <property type="entry name" value="Hotdog Thioesterase"/>
    <property type="match status" value="1"/>
</dbReference>
<dbReference type="EMBL" id="JAOWLB010000018">
    <property type="protein sequence ID" value="MCV2890494.1"/>
    <property type="molecule type" value="Genomic_DNA"/>
</dbReference>
<dbReference type="InterPro" id="IPR003736">
    <property type="entry name" value="PAAI_dom"/>
</dbReference>
<dbReference type="Pfam" id="PF03061">
    <property type="entry name" value="4HBT"/>
    <property type="match status" value="1"/>
</dbReference>
<dbReference type="SUPFAM" id="SSF54637">
    <property type="entry name" value="Thioesterase/thiol ester dehydrase-isomerase"/>
    <property type="match status" value="1"/>
</dbReference>